<dbReference type="EMBL" id="JBHFAB010000002">
    <property type="protein sequence ID" value="MFC1415503.1"/>
    <property type="molecule type" value="Genomic_DNA"/>
</dbReference>
<evidence type="ECO:0000313" key="2">
    <source>
        <dbReference type="EMBL" id="MFC1415503.1"/>
    </source>
</evidence>
<gene>
    <name evidence="2" type="ORF">ACEZDE_02415</name>
</gene>
<sequence length="266" mass="28976">MNVSARGSVSTAAAQQLIAGRVSLSDVMSALALARPVFHSEADLQHGFARALWGLDRSVECRLEVRQTGSDRIEHVDLLCIGPLSRTAVEFKYFTRAWSGTVGTGPRSEQYALKSHAANDLARRNFVFDVERLERFCDRADQNGLALMVTNDASLWSEPKASAKRTRDHEFRLHQGRMLTGTLQWAGGAYKENTRVLRGDYRLDWRPYTRQPGVGGEFQYLGLFVVGAGGVAAAEPTGPNTSVPTPTLQPTSPPSAALPPAPTPLA</sequence>
<feature type="region of interest" description="Disordered" evidence="1">
    <location>
        <begin position="234"/>
        <end position="266"/>
    </location>
</feature>
<organism evidence="2 3">
    <name type="scientific">Streptacidiphilus cavernicola</name>
    <dbReference type="NCBI Taxonomy" id="3342716"/>
    <lineage>
        <taxon>Bacteria</taxon>
        <taxon>Bacillati</taxon>
        <taxon>Actinomycetota</taxon>
        <taxon>Actinomycetes</taxon>
        <taxon>Kitasatosporales</taxon>
        <taxon>Streptomycetaceae</taxon>
        <taxon>Streptacidiphilus</taxon>
    </lineage>
</organism>
<reference evidence="2 3" key="1">
    <citation type="submission" date="2024-09" db="EMBL/GenBank/DDBJ databases">
        <authorList>
            <person name="Lee S.D."/>
        </authorList>
    </citation>
    <scope>NUCLEOTIDE SEQUENCE [LARGE SCALE GENOMIC DNA]</scope>
    <source>
        <strain evidence="2 3">N8-3</strain>
    </source>
</reference>
<evidence type="ECO:0000256" key="1">
    <source>
        <dbReference type="SAM" id="MobiDB-lite"/>
    </source>
</evidence>
<accession>A0ABV6VP63</accession>
<name>A0ABV6VP63_9ACTN</name>
<evidence type="ECO:0000313" key="3">
    <source>
        <dbReference type="Proteomes" id="UP001592531"/>
    </source>
</evidence>
<comment type="caution">
    <text evidence="2">The sequence shown here is derived from an EMBL/GenBank/DDBJ whole genome shotgun (WGS) entry which is preliminary data.</text>
</comment>
<keyword evidence="3" id="KW-1185">Reference proteome</keyword>
<protein>
    <recommendedName>
        <fullName evidence="4">Restriction endonuclease</fullName>
    </recommendedName>
</protein>
<evidence type="ECO:0008006" key="4">
    <source>
        <dbReference type="Google" id="ProtNLM"/>
    </source>
</evidence>
<proteinExistence type="predicted"/>
<feature type="compositionally biased region" description="Pro residues" evidence="1">
    <location>
        <begin position="251"/>
        <end position="266"/>
    </location>
</feature>
<feature type="compositionally biased region" description="Low complexity" evidence="1">
    <location>
        <begin position="241"/>
        <end position="250"/>
    </location>
</feature>
<dbReference type="Proteomes" id="UP001592531">
    <property type="component" value="Unassembled WGS sequence"/>
</dbReference>
<dbReference type="RefSeq" id="WP_380531359.1">
    <property type="nucleotide sequence ID" value="NZ_JBHFAB010000002.1"/>
</dbReference>